<organism evidence="1">
    <name type="scientific">Anguilla anguilla</name>
    <name type="common">European freshwater eel</name>
    <name type="synonym">Muraena anguilla</name>
    <dbReference type="NCBI Taxonomy" id="7936"/>
    <lineage>
        <taxon>Eukaryota</taxon>
        <taxon>Metazoa</taxon>
        <taxon>Chordata</taxon>
        <taxon>Craniata</taxon>
        <taxon>Vertebrata</taxon>
        <taxon>Euteleostomi</taxon>
        <taxon>Actinopterygii</taxon>
        <taxon>Neopterygii</taxon>
        <taxon>Teleostei</taxon>
        <taxon>Anguilliformes</taxon>
        <taxon>Anguillidae</taxon>
        <taxon>Anguilla</taxon>
    </lineage>
</organism>
<accession>A0A0E9UNV0</accession>
<protein>
    <submittedName>
        <fullName evidence="1">Uncharacterized protein</fullName>
    </submittedName>
</protein>
<reference evidence="1" key="1">
    <citation type="submission" date="2014-11" db="EMBL/GenBank/DDBJ databases">
        <authorList>
            <person name="Amaro Gonzalez C."/>
        </authorList>
    </citation>
    <scope>NUCLEOTIDE SEQUENCE</scope>
</reference>
<sequence>MWLKSRSTVQYDNVAYFCSSGCFYRMCML</sequence>
<evidence type="ECO:0000313" key="1">
    <source>
        <dbReference type="EMBL" id="JAH66880.1"/>
    </source>
</evidence>
<dbReference type="EMBL" id="GBXM01041697">
    <property type="protein sequence ID" value="JAH66880.1"/>
    <property type="molecule type" value="Transcribed_RNA"/>
</dbReference>
<name>A0A0E9UNV0_ANGAN</name>
<proteinExistence type="predicted"/>
<dbReference type="AlphaFoldDB" id="A0A0E9UNV0"/>
<reference evidence="1" key="2">
    <citation type="journal article" date="2015" name="Fish Shellfish Immunol.">
        <title>Early steps in the European eel (Anguilla anguilla)-Vibrio vulnificus interaction in the gills: Role of the RtxA13 toxin.</title>
        <authorList>
            <person name="Callol A."/>
            <person name="Pajuelo D."/>
            <person name="Ebbesson L."/>
            <person name="Teles M."/>
            <person name="MacKenzie S."/>
            <person name="Amaro C."/>
        </authorList>
    </citation>
    <scope>NUCLEOTIDE SEQUENCE</scope>
</reference>